<dbReference type="HOGENOM" id="CLU_686823_0_0_0"/>
<organism evidence="1 2">
    <name type="scientific">Thermanaerovibrio acidaminovorans (strain ATCC 49978 / DSM 6589 / Su883)</name>
    <name type="common">Selenomonas acidaminovorans</name>
    <dbReference type="NCBI Taxonomy" id="525903"/>
    <lineage>
        <taxon>Bacteria</taxon>
        <taxon>Thermotogati</taxon>
        <taxon>Synergistota</taxon>
        <taxon>Synergistia</taxon>
        <taxon>Synergistales</taxon>
        <taxon>Synergistaceae</taxon>
        <taxon>Thermanaerovibrio</taxon>
    </lineage>
</organism>
<dbReference type="OrthoDB" id="2584at2"/>
<reference evidence="1 2" key="1">
    <citation type="journal article" date="2009" name="Stand. Genomic Sci.">
        <title>Complete genome sequence of Thermanaerovibrio acidaminovorans type strain (Su883).</title>
        <authorList>
            <person name="Chovatia M."/>
            <person name="Sikorski J."/>
            <person name="Schroder M."/>
            <person name="Lapidus A."/>
            <person name="Nolan M."/>
            <person name="Tice H."/>
            <person name="Glavina Del Rio T."/>
            <person name="Copeland A."/>
            <person name="Cheng J.F."/>
            <person name="Lucas S."/>
            <person name="Chen F."/>
            <person name="Bruce D."/>
            <person name="Goodwin L."/>
            <person name="Pitluck S."/>
            <person name="Ivanova N."/>
            <person name="Mavromatis K."/>
            <person name="Ovchinnikova G."/>
            <person name="Pati A."/>
            <person name="Chen A."/>
            <person name="Palaniappan K."/>
            <person name="Land M."/>
            <person name="Hauser L."/>
            <person name="Chang Y.J."/>
            <person name="Jeffries C.D."/>
            <person name="Chain P."/>
            <person name="Saunders E."/>
            <person name="Detter J.C."/>
            <person name="Brettin T."/>
            <person name="Rohde M."/>
            <person name="Goker M."/>
            <person name="Spring S."/>
            <person name="Bristow J."/>
            <person name="Markowitz V."/>
            <person name="Hugenholtz P."/>
            <person name="Kyrpides N.C."/>
            <person name="Klenk H.P."/>
            <person name="Eisen J.A."/>
        </authorList>
    </citation>
    <scope>NUCLEOTIDE SEQUENCE [LARGE SCALE GENOMIC DNA]</scope>
    <source>
        <strain evidence="2">ATCC 49978 / DSM 6589 / Su883</strain>
    </source>
</reference>
<dbReference type="KEGG" id="tai:Taci_0689"/>
<evidence type="ECO:0000313" key="1">
    <source>
        <dbReference type="EMBL" id="ACZ18925.1"/>
    </source>
</evidence>
<dbReference type="EnsemblBacteria" id="ACZ18925">
    <property type="protein sequence ID" value="ACZ18925"/>
    <property type="gene ID" value="Taci_0689"/>
</dbReference>
<accession>D1B9H2</accession>
<protein>
    <recommendedName>
        <fullName evidence="3">Leucine-binding protein domain-containing protein</fullName>
    </recommendedName>
</protein>
<keyword evidence="2" id="KW-1185">Reference proteome</keyword>
<dbReference type="STRING" id="525903.Taci_0689"/>
<proteinExistence type="predicted"/>
<name>D1B9H2_THEAS</name>
<dbReference type="SUPFAM" id="SSF53822">
    <property type="entry name" value="Periplasmic binding protein-like I"/>
    <property type="match status" value="1"/>
</dbReference>
<dbReference type="Proteomes" id="UP000002030">
    <property type="component" value="Chromosome"/>
</dbReference>
<evidence type="ECO:0000313" key="2">
    <source>
        <dbReference type="Proteomes" id="UP000002030"/>
    </source>
</evidence>
<evidence type="ECO:0008006" key="3">
    <source>
        <dbReference type="Google" id="ProtNLM"/>
    </source>
</evidence>
<dbReference type="RefSeq" id="WP_012869441.1">
    <property type="nucleotide sequence ID" value="NC_013522.1"/>
</dbReference>
<dbReference type="InterPro" id="IPR028082">
    <property type="entry name" value="Peripla_BP_I"/>
</dbReference>
<gene>
    <name evidence="1" type="ordered locus">Taci_0689</name>
</gene>
<dbReference type="eggNOG" id="ENOG5031BUE">
    <property type="taxonomic scope" value="Bacteria"/>
</dbReference>
<sequence length="401" mass="44549">MMQKITLSKLLAVWLLVPLFLVVLADPSMGTSGEDLTALKEGWGWPVVVIPPKGGWGSPEGDSVKWALRTAEMEVSLRHGGVHGRDVVFMYPNLNGPEDALKRLQIWRAIGVGVILCFDQGPIMEALIRACRERGPSLILSDGEDISLRSPSGPPWRYLFSLGFFRNYRANALAQLATRGNLKPAIISDRYDPDMESGTEATYRLLSGRFRGLRTFWLMGRGDVNFRYRLAEASADGAVVIVSWLDSLSSVSLWRTAKSYKLPVEIWHAAPPNHQILKEADGLLYVDGDLLLASRTKELNDLRWKIIRTTRREVRDLVMAGKSYAMGVWVIRAHETAGTNRADVLVSHLASTREVPLLGEMLSINPVTHRPLKRTFGVIRVSGKAPSLHSTLSITSNSVEE</sequence>
<dbReference type="EMBL" id="CP001818">
    <property type="protein sequence ID" value="ACZ18925.1"/>
    <property type="molecule type" value="Genomic_DNA"/>
</dbReference>
<dbReference type="AlphaFoldDB" id="D1B9H2"/>